<dbReference type="InterPro" id="IPR000531">
    <property type="entry name" value="Beta-barrel_TonB"/>
</dbReference>
<evidence type="ECO:0000259" key="17">
    <source>
        <dbReference type="Pfam" id="PF07715"/>
    </source>
</evidence>
<keyword evidence="11 12" id="KW-0998">Cell outer membrane</keyword>
<dbReference type="GO" id="GO:0006826">
    <property type="term" value="P:iron ion transport"/>
    <property type="evidence" value="ECO:0007669"/>
    <property type="project" value="UniProtKB-KW"/>
</dbReference>
<keyword evidence="2 12" id="KW-0813">Transport</keyword>
<evidence type="ECO:0000259" key="16">
    <source>
        <dbReference type="Pfam" id="PF00593"/>
    </source>
</evidence>
<evidence type="ECO:0000256" key="15">
    <source>
        <dbReference type="SAM" id="SignalP"/>
    </source>
</evidence>
<evidence type="ECO:0000256" key="10">
    <source>
        <dbReference type="ARBA" id="ARBA00023136"/>
    </source>
</evidence>
<feature type="signal peptide" evidence="15">
    <location>
        <begin position="1"/>
        <end position="24"/>
    </location>
</feature>
<dbReference type="AlphaFoldDB" id="A0A512APW3"/>
<dbReference type="PROSITE" id="PS01156">
    <property type="entry name" value="TONB_DEPENDENT_REC_2"/>
    <property type="match status" value="1"/>
</dbReference>
<dbReference type="RefSeq" id="WP_147161060.1">
    <property type="nucleotide sequence ID" value="NZ_BJYR01000026.1"/>
</dbReference>
<dbReference type="EMBL" id="BJYR01000026">
    <property type="protein sequence ID" value="GEO01741.1"/>
    <property type="molecule type" value="Genomic_DNA"/>
</dbReference>
<sequence length="828" mass="89200">MTDSKLWTLMLAVSGLALASSAHAAEVADAPAPAPAPAADAAAAGEGSTGLTEIVVTATKRETNLQKTPISISVIGADIVEKRHVQSLIDLADGGVPSLRVATFEARQSALTVGIRGIVPFDQNQVAREPGVGVYIDGVYLGRSQGLNAALFDVERIEVLRGPQGTLFGRNTEGGALSIVTKAPTGEFGGRVEAGVGNYGSYNGEFHINLPAVANFALKLDGLIDHQDATTKNPASGQYGWNYHNRVGGRVTGEWKPVDGLTVDLTYDRAKDENTPFYSQLINFNPNGYDVGSFVGGKLVCPGAGPCIAPKAPIVQVSGNNRMDVADLGVIQQPSVDETHGFSANIKYKLTPDLEVRSITAWRGVETHQWDGSAGAHRSTFSPNGQFGRYSLSELYQHQFSQELQLVGSLPHLDFVLGGYYFNEHVNERAATPNPMQWNADGTGYTFVNQVPADPTAPITSGNQGWDRSYWFIQRDSEAVGKSYGLFGQATWTPAGFDMVHLTVGGRYTHETRKGALTVINNAPFAGGTLDYRNNRFDPMVTLAWDAADGINLYAKYSTGFRAGGANSRSGSFRQFAPEAVKSYEIGAKTDFLDHHVRLNLAGYIMDRSGTQIDFDFVDTNRFLSDGVTPNPFFNKHTEETANAPGNSPIRGVEAELTVRPMTGLTLGASYAYTDVKVPATPNPLAGPLFGVPYQVFSVYTPKHAASGSFDYERSIGAQGMSIALHMDANYSDPTYSFQNEDVQTESAFIVNARLALTDIPMTANGTKATISVWTRNLFNEAHIYRRSNANSVPTVNNNGSLNYSGVLGDYANFNPPRTFGLQATINF</sequence>
<dbReference type="InterPro" id="IPR039426">
    <property type="entry name" value="TonB-dep_rcpt-like"/>
</dbReference>
<dbReference type="Pfam" id="PF07715">
    <property type="entry name" value="Plug"/>
    <property type="match status" value="1"/>
</dbReference>
<evidence type="ECO:0000256" key="11">
    <source>
        <dbReference type="ARBA" id="ARBA00023237"/>
    </source>
</evidence>
<gene>
    <name evidence="18" type="ORF">NSE01_35730</name>
</gene>
<feature type="short sequence motif" description="TonB C-terminal box" evidence="13">
    <location>
        <begin position="811"/>
        <end position="828"/>
    </location>
</feature>
<dbReference type="OrthoDB" id="7455914at2"/>
<keyword evidence="6 15" id="KW-0732">Signal</keyword>
<evidence type="ECO:0000256" key="6">
    <source>
        <dbReference type="ARBA" id="ARBA00022729"/>
    </source>
</evidence>
<keyword evidence="4" id="KW-0410">Iron transport</keyword>
<evidence type="ECO:0000256" key="2">
    <source>
        <dbReference type="ARBA" id="ARBA00022448"/>
    </source>
</evidence>
<dbReference type="InterPro" id="IPR012910">
    <property type="entry name" value="Plug_dom"/>
</dbReference>
<protein>
    <submittedName>
        <fullName evidence="18">TonB-dependent receptor</fullName>
    </submittedName>
</protein>
<feature type="domain" description="TonB-dependent receptor plug" evidence="17">
    <location>
        <begin position="65"/>
        <end position="176"/>
    </location>
</feature>
<keyword evidence="7" id="KW-0408">Iron</keyword>
<dbReference type="InterPro" id="IPR010917">
    <property type="entry name" value="TonB_rcpt_CS"/>
</dbReference>
<evidence type="ECO:0000256" key="5">
    <source>
        <dbReference type="ARBA" id="ARBA00022692"/>
    </source>
</evidence>
<feature type="chain" id="PRO_5021703415" evidence="15">
    <location>
        <begin position="25"/>
        <end position="828"/>
    </location>
</feature>
<name>A0A512APW3_9SPHN</name>
<evidence type="ECO:0000256" key="4">
    <source>
        <dbReference type="ARBA" id="ARBA00022496"/>
    </source>
</evidence>
<reference evidence="18 19" key="1">
    <citation type="submission" date="2019-07" db="EMBL/GenBank/DDBJ databases">
        <title>Whole genome shotgun sequence of Novosphingobium sediminis NBRC 106119.</title>
        <authorList>
            <person name="Hosoyama A."/>
            <person name="Uohara A."/>
            <person name="Ohji S."/>
            <person name="Ichikawa N."/>
        </authorList>
    </citation>
    <scope>NUCLEOTIDE SEQUENCE [LARGE SCALE GENOMIC DNA]</scope>
    <source>
        <strain evidence="18 19">NBRC 106119</strain>
    </source>
</reference>
<evidence type="ECO:0000256" key="8">
    <source>
        <dbReference type="ARBA" id="ARBA00023065"/>
    </source>
</evidence>
<evidence type="ECO:0000256" key="7">
    <source>
        <dbReference type="ARBA" id="ARBA00023004"/>
    </source>
</evidence>
<evidence type="ECO:0000256" key="12">
    <source>
        <dbReference type="PROSITE-ProRule" id="PRU01360"/>
    </source>
</evidence>
<evidence type="ECO:0000256" key="1">
    <source>
        <dbReference type="ARBA" id="ARBA00004571"/>
    </source>
</evidence>
<comment type="similarity">
    <text evidence="12 14">Belongs to the TonB-dependent receptor family.</text>
</comment>
<evidence type="ECO:0000256" key="3">
    <source>
        <dbReference type="ARBA" id="ARBA00022452"/>
    </source>
</evidence>
<dbReference type="PROSITE" id="PS52016">
    <property type="entry name" value="TONB_DEPENDENT_REC_3"/>
    <property type="match status" value="1"/>
</dbReference>
<dbReference type="Pfam" id="PF00593">
    <property type="entry name" value="TonB_dep_Rec_b-barrel"/>
    <property type="match status" value="1"/>
</dbReference>
<dbReference type="Gene3D" id="2.40.170.20">
    <property type="entry name" value="TonB-dependent receptor, beta-barrel domain"/>
    <property type="match status" value="1"/>
</dbReference>
<keyword evidence="9 14" id="KW-0798">TonB box</keyword>
<accession>A0A512APW3</accession>
<dbReference type="PANTHER" id="PTHR32552">
    <property type="entry name" value="FERRICHROME IRON RECEPTOR-RELATED"/>
    <property type="match status" value="1"/>
</dbReference>
<keyword evidence="8" id="KW-0406">Ion transport</keyword>
<evidence type="ECO:0000256" key="13">
    <source>
        <dbReference type="PROSITE-ProRule" id="PRU10144"/>
    </source>
</evidence>
<keyword evidence="18" id="KW-0675">Receptor</keyword>
<dbReference type="PANTHER" id="PTHR32552:SF81">
    <property type="entry name" value="TONB-DEPENDENT OUTER MEMBRANE RECEPTOR"/>
    <property type="match status" value="1"/>
</dbReference>
<keyword evidence="5 12" id="KW-0812">Transmembrane</keyword>
<evidence type="ECO:0000256" key="14">
    <source>
        <dbReference type="RuleBase" id="RU003357"/>
    </source>
</evidence>
<dbReference type="GO" id="GO:0009279">
    <property type="term" value="C:cell outer membrane"/>
    <property type="evidence" value="ECO:0007669"/>
    <property type="project" value="UniProtKB-SubCell"/>
</dbReference>
<evidence type="ECO:0000313" key="19">
    <source>
        <dbReference type="Proteomes" id="UP000321464"/>
    </source>
</evidence>
<comment type="caution">
    <text evidence="18">The sequence shown here is derived from an EMBL/GenBank/DDBJ whole genome shotgun (WGS) entry which is preliminary data.</text>
</comment>
<dbReference type="Proteomes" id="UP000321464">
    <property type="component" value="Unassembled WGS sequence"/>
</dbReference>
<keyword evidence="19" id="KW-1185">Reference proteome</keyword>
<keyword evidence="10 12" id="KW-0472">Membrane</keyword>
<dbReference type="SUPFAM" id="SSF56935">
    <property type="entry name" value="Porins"/>
    <property type="match status" value="1"/>
</dbReference>
<feature type="domain" description="TonB-dependent receptor-like beta-barrel" evidence="16">
    <location>
        <begin position="337"/>
        <end position="757"/>
    </location>
</feature>
<evidence type="ECO:0000313" key="18">
    <source>
        <dbReference type="EMBL" id="GEO01741.1"/>
    </source>
</evidence>
<keyword evidence="3 12" id="KW-1134">Transmembrane beta strand</keyword>
<comment type="subcellular location">
    <subcellularLocation>
        <location evidence="1 12">Cell outer membrane</location>
        <topology evidence="1 12">Multi-pass membrane protein</topology>
    </subcellularLocation>
</comment>
<organism evidence="18 19">
    <name type="scientific">Novosphingobium sediminis</name>
    <dbReference type="NCBI Taxonomy" id="707214"/>
    <lineage>
        <taxon>Bacteria</taxon>
        <taxon>Pseudomonadati</taxon>
        <taxon>Pseudomonadota</taxon>
        <taxon>Alphaproteobacteria</taxon>
        <taxon>Sphingomonadales</taxon>
        <taxon>Sphingomonadaceae</taxon>
        <taxon>Novosphingobium</taxon>
    </lineage>
</organism>
<proteinExistence type="inferred from homology"/>
<evidence type="ECO:0000256" key="9">
    <source>
        <dbReference type="ARBA" id="ARBA00023077"/>
    </source>
</evidence>
<dbReference type="InterPro" id="IPR036942">
    <property type="entry name" value="Beta-barrel_TonB_sf"/>
</dbReference>